<gene>
    <name evidence="1" type="ORF">ACFSR5_20595</name>
</gene>
<evidence type="ECO:0000313" key="1">
    <source>
        <dbReference type="EMBL" id="MFD2550058.1"/>
    </source>
</evidence>
<accession>A0ABW5KNM2</accession>
<dbReference type="EMBL" id="JBHULR010000021">
    <property type="protein sequence ID" value="MFD2550058.1"/>
    <property type="molecule type" value="Genomic_DNA"/>
</dbReference>
<proteinExistence type="predicted"/>
<sequence length="166" mass="19027">MDTTQALVYRADAQAFETDLKGNLVIRTLAPDVHRVALLSDLGQTLFDISIFPDKEVAHFIMADLDRKLIVTEIAAIFRVLTQRTFASSALVFLDKQHYPVYFVDDTYYLLQQREVRCITRVNGSKERFSIEYSDVRNNVPVTVLVEHGKFPLRMQLSLNKTQSSL</sequence>
<evidence type="ECO:0000313" key="2">
    <source>
        <dbReference type="Proteomes" id="UP001597545"/>
    </source>
</evidence>
<dbReference type="Proteomes" id="UP001597545">
    <property type="component" value="Unassembled WGS sequence"/>
</dbReference>
<reference evidence="2" key="1">
    <citation type="journal article" date="2019" name="Int. J. Syst. Evol. Microbiol.">
        <title>The Global Catalogue of Microorganisms (GCM) 10K type strain sequencing project: providing services to taxonomists for standard genome sequencing and annotation.</title>
        <authorList>
            <consortium name="The Broad Institute Genomics Platform"/>
            <consortium name="The Broad Institute Genome Sequencing Center for Infectious Disease"/>
            <person name="Wu L."/>
            <person name="Ma J."/>
        </authorList>
    </citation>
    <scope>NUCLEOTIDE SEQUENCE [LARGE SCALE GENOMIC DNA]</scope>
    <source>
        <strain evidence="2">KCTC 42662</strain>
    </source>
</reference>
<evidence type="ECO:0008006" key="3">
    <source>
        <dbReference type="Google" id="ProtNLM"/>
    </source>
</evidence>
<dbReference type="RefSeq" id="WP_380906468.1">
    <property type="nucleotide sequence ID" value="NZ_JBHUEG010000018.1"/>
</dbReference>
<keyword evidence="2" id="KW-1185">Reference proteome</keyword>
<organism evidence="1 2">
    <name type="scientific">Sphingobacterium suaedae</name>
    <dbReference type="NCBI Taxonomy" id="1686402"/>
    <lineage>
        <taxon>Bacteria</taxon>
        <taxon>Pseudomonadati</taxon>
        <taxon>Bacteroidota</taxon>
        <taxon>Sphingobacteriia</taxon>
        <taxon>Sphingobacteriales</taxon>
        <taxon>Sphingobacteriaceae</taxon>
        <taxon>Sphingobacterium</taxon>
    </lineage>
</organism>
<protein>
    <recommendedName>
        <fullName evidence="3">DUF3822 family protein</fullName>
    </recommendedName>
</protein>
<comment type="caution">
    <text evidence="1">The sequence shown here is derived from an EMBL/GenBank/DDBJ whole genome shotgun (WGS) entry which is preliminary data.</text>
</comment>
<name>A0ABW5KNM2_9SPHI</name>